<feature type="domain" description="Phosphotyrosine protein phosphatase I" evidence="6">
    <location>
        <begin position="5"/>
        <end position="154"/>
    </location>
</feature>
<evidence type="ECO:0000256" key="2">
    <source>
        <dbReference type="ARBA" id="ARBA00013064"/>
    </source>
</evidence>
<evidence type="ECO:0000313" key="8">
    <source>
        <dbReference type="Proteomes" id="UP000198644"/>
    </source>
</evidence>
<dbReference type="Pfam" id="PF01451">
    <property type="entry name" value="LMWPc"/>
    <property type="match status" value="1"/>
</dbReference>
<dbReference type="PANTHER" id="PTHR11717">
    <property type="entry name" value="LOW MOLECULAR WEIGHT PROTEIN TYROSINE PHOSPHATASE"/>
    <property type="match status" value="1"/>
</dbReference>
<reference evidence="7 8" key="1">
    <citation type="submission" date="2016-10" db="EMBL/GenBank/DDBJ databases">
        <authorList>
            <person name="de Groot N.N."/>
        </authorList>
    </citation>
    <scope>NUCLEOTIDE SEQUENCE [LARGE SCALE GENOMIC DNA]</scope>
    <source>
        <strain evidence="7 8">CGMCC 1.9167</strain>
    </source>
</reference>
<dbReference type="InterPro" id="IPR017867">
    <property type="entry name" value="Tyr_phospatase_low_mol_wt"/>
</dbReference>
<evidence type="ECO:0000256" key="3">
    <source>
        <dbReference type="ARBA" id="ARBA00022801"/>
    </source>
</evidence>
<organism evidence="7 8">
    <name type="scientific">Marinobacter daqiaonensis</name>
    <dbReference type="NCBI Taxonomy" id="650891"/>
    <lineage>
        <taxon>Bacteria</taxon>
        <taxon>Pseudomonadati</taxon>
        <taxon>Pseudomonadota</taxon>
        <taxon>Gammaproteobacteria</taxon>
        <taxon>Pseudomonadales</taxon>
        <taxon>Marinobacteraceae</taxon>
        <taxon>Marinobacter</taxon>
    </lineage>
</organism>
<evidence type="ECO:0000256" key="4">
    <source>
        <dbReference type="ARBA" id="ARBA00022912"/>
    </source>
</evidence>
<keyword evidence="3" id="KW-0378">Hydrolase</keyword>
<dbReference type="InterPro" id="IPR050438">
    <property type="entry name" value="LMW_PTPase"/>
</dbReference>
<feature type="active site" description="Proton donor" evidence="5">
    <location>
        <position position="128"/>
    </location>
</feature>
<feature type="active site" description="Nucleophile" evidence="5">
    <location>
        <position position="11"/>
    </location>
</feature>
<protein>
    <recommendedName>
        <fullName evidence="2">protein-tyrosine-phosphatase</fullName>
        <ecNumber evidence="2">3.1.3.48</ecNumber>
    </recommendedName>
</protein>
<name>A0A1I6H1P4_9GAMM</name>
<dbReference type="EC" id="3.1.3.48" evidence="2"/>
<evidence type="ECO:0000259" key="6">
    <source>
        <dbReference type="SMART" id="SM00226"/>
    </source>
</evidence>
<feature type="active site" evidence="5">
    <location>
        <position position="17"/>
    </location>
</feature>
<comment type="similarity">
    <text evidence="1">Belongs to the low molecular weight phosphotyrosine protein phosphatase family.</text>
</comment>
<dbReference type="Gene3D" id="3.40.50.2300">
    <property type="match status" value="1"/>
</dbReference>
<proteinExistence type="inferred from homology"/>
<evidence type="ECO:0000313" key="7">
    <source>
        <dbReference type="EMBL" id="SFR48359.1"/>
    </source>
</evidence>
<dbReference type="CDD" id="cd16343">
    <property type="entry name" value="LMWPTP"/>
    <property type="match status" value="1"/>
</dbReference>
<dbReference type="EMBL" id="FOYW01000001">
    <property type="protein sequence ID" value="SFR48359.1"/>
    <property type="molecule type" value="Genomic_DNA"/>
</dbReference>
<dbReference type="PRINTS" id="PR00719">
    <property type="entry name" value="LMWPTPASE"/>
</dbReference>
<dbReference type="RefSeq" id="WP_092008938.1">
    <property type="nucleotide sequence ID" value="NZ_FOYW01000001.1"/>
</dbReference>
<evidence type="ECO:0000256" key="1">
    <source>
        <dbReference type="ARBA" id="ARBA00011063"/>
    </source>
</evidence>
<sequence>MNQPIRVLFVCLGNICRSPTAEGVFRERLRHHDLEEQVEVDSCGTGHWHVGKAPDERARRAAAERGVDIGHLRARQFEPEDLDSFHYVLAMDRQNLADIRDIWLQQGGTEPRLFLDFLPDRREQEVPDPYYGGDDGFAHVLDLITEASDGLLADIRARLA</sequence>
<keyword evidence="8" id="KW-1185">Reference proteome</keyword>
<dbReference type="SMART" id="SM00226">
    <property type="entry name" value="LMWPc"/>
    <property type="match status" value="1"/>
</dbReference>
<gene>
    <name evidence="7" type="ORF">SAMN05216203_0742</name>
</gene>
<keyword evidence="4" id="KW-0904">Protein phosphatase</keyword>
<evidence type="ECO:0000256" key="5">
    <source>
        <dbReference type="PIRSR" id="PIRSR617867-1"/>
    </source>
</evidence>
<dbReference type="STRING" id="650891.SAMN05216203_0742"/>
<dbReference type="Proteomes" id="UP000198644">
    <property type="component" value="Unassembled WGS sequence"/>
</dbReference>
<dbReference type="PANTHER" id="PTHR11717:SF7">
    <property type="entry name" value="LOW MOLECULAR WEIGHT PHOSPHOTYROSINE PROTEIN PHOSPHATASE"/>
    <property type="match status" value="1"/>
</dbReference>
<dbReference type="GO" id="GO:0004725">
    <property type="term" value="F:protein tyrosine phosphatase activity"/>
    <property type="evidence" value="ECO:0007669"/>
    <property type="project" value="UniProtKB-EC"/>
</dbReference>
<dbReference type="FunFam" id="3.40.50.2300:FF:000113">
    <property type="entry name" value="Low molecular weight protein-tyrosine-phosphatase"/>
    <property type="match status" value="1"/>
</dbReference>
<dbReference type="SUPFAM" id="SSF52788">
    <property type="entry name" value="Phosphotyrosine protein phosphatases I"/>
    <property type="match status" value="1"/>
</dbReference>
<accession>A0A1I6H1P4</accession>
<dbReference type="OrthoDB" id="9784339at2"/>
<dbReference type="AlphaFoldDB" id="A0A1I6H1P4"/>
<dbReference type="InterPro" id="IPR023485">
    <property type="entry name" value="Ptyr_pPase"/>
</dbReference>
<dbReference type="InterPro" id="IPR036196">
    <property type="entry name" value="Ptyr_pPase_sf"/>
</dbReference>